<proteinExistence type="predicted"/>
<dbReference type="InterPro" id="IPR014710">
    <property type="entry name" value="RmlC-like_jellyroll"/>
</dbReference>
<dbReference type="Gene3D" id="2.60.120.10">
    <property type="entry name" value="Jelly Rolls"/>
    <property type="match status" value="1"/>
</dbReference>
<evidence type="ECO:0000313" key="3">
    <source>
        <dbReference type="EMBL" id="MVQ49274.1"/>
    </source>
</evidence>
<keyword evidence="4" id="KW-1185">Reference proteome</keyword>
<dbReference type="InterPro" id="IPR013096">
    <property type="entry name" value="Cupin_2"/>
</dbReference>
<dbReference type="AlphaFoldDB" id="A0A6L6XPR7"/>
<dbReference type="EMBL" id="WSEK01000004">
    <property type="protein sequence ID" value="MVQ49274.1"/>
    <property type="molecule type" value="Genomic_DNA"/>
</dbReference>
<dbReference type="Proteomes" id="UP000473525">
    <property type="component" value="Unassembled WGS sequence"/>
</dbReference>
<feature type="domain" description="Cupin type-2" evidence="2">
    <location>
        <begin position="43"/>
        <end position="104"/>
    </location>
</feature>
<comment type="caution">
    <text evidence="3">The sequence shown here is derived from an EMBL/GenBank/DDBJ whole genome shotgun (WGS) entry which is preliminary data.</text>
</comment>
<reference evidence="3 4" key="1">
    <citation type="submission" date="2019-12" db="EMBL/GenBank/DDBJ databases">
        <authorList>
            <person name="Huq M.A."/>
        </authorList>
    </citation>
    <scope>NUCLEOTIDE SEQUENCE [LARGE SCALE GENOMIC DNA]</scope>
    <source>
        <strain evidence="3 4">MAH-18</strain>
    </source>
</reference>
<gene>
    <name evidence="3" type="ORF">GON03_08770</name>
</gene>
<dbReference type="InterPro" id="IPR011051">
    <property type="entry name" value="RmlC_Cupin_sf"/>
</dbReference>
<dbReference type="Pfam" id="PF07883">
    <property type="entry name" value="Cupin_2"/>
    <property type="match status" value="1"/>
</dbReference>
<evidence type="ECO:0000256" key="1">
    <source>
        <dbReference type="SAM" id="MobiDB-lite"/>
    </source>
</evidence>
<dbReference type="RefSeq" id="WP_181645094.1">
    <property type="nucleotide sequence ID" value="NZ_WSEK01000004.1"/>
</dbReference>
<feature type="compositionally biased region" description="Basic and acidic residues" evidence="1">
    <location>
        <begin position="1"/>
        <end position="22"/>
    </location>
</feature>
<protein>
    <submittedName>
        <fullName evidence="3">Cupin domain-containing protein</fullName>
    </submittedName>
</protein>
<dbReference type="PANTHER" id="PTHR37694">
    <property type="entry name" value="SLR8022 PROTEIN"/>
    <property type="match status" value="1"/>
</dbReference>
<dbReference type="SUPFAM" id="SSF51182">
    <property type="entry name" value="RmlC-like cupins"/>
    <property type="match status" value="1"/>
</dbReference>
<name>A0A6L6XPR7_9ACTN</name>
<dbReference type="CDD" id="cd02230">
    <property type="entry name" value="cupin_HP0902-like"/>
    <property type="match status" value="1"/>
</dbReference>
<evidence type="ECO:0000313" key="4">
    <source>
        <dbReference type="Proteomes" id="UP000473525"/>
    </source>
</evidence>
<sequence length="112" mass="12008">MNGHSLDRLTDEHLAAAREHASGRSAVTVHGGREHHLRQTLIALAGGRSLGEHESPGEATLQVLRGRVRLHAGDETWEGGPGDLLLIPPQRHDLEALDDAAVLLTVANRLAD</sequence>
<organism evidence="3 4">
    <name type="scientific">Nocardioides agri</name>
    <dbReference type="NCBI Taxonomy" id="2682843"/>
    <lineage>
        <taxon>Bacteria</taxon>
        <taxon>Bacillati</taxon>
        <taxon>Actinomycetota</taxon>
        <taxon>Actinomycetes</taxon>
        <taxon>Propionibacteriales</taxon>
        <taxon>Nocardioidaceae</taxon>
        <taxon>Nocardioides</taxon>
    </lineage>
</organism>
<accession>A0A6L6XPR7</accession>
<evidence type="ECO:0000259" key="2">
    <source>
        <dbReference type="Pfam" id="PF07883"/>
    </source>
</evidence>
<dbReference type="PANTHER" id="PTHR37694:SF1">
    <property type="entry name" value="SLR8022 PROTEIN"/>
    <property type="match status" value="1"/>
</dbReference>
<feature type="region of interest" description="Disordered" evidence="1">
    <location>
        <begin position="1"/>
        <end position="32"/>
    </location>
</feature>